<feature type="compositionally biased region" description="Polar residues" evidence="1">
    <location>
        <begin position="151"/>
        <end position="164"/>
    </location>
</feature>
<reference evidence="2" key="1">
    <citation type="submission" date="2020-11" db="EMBL/GenBank/DDBJ databases">
        <authorList>
            <person name="Whiteford S."/>
        </authorList>
    </citation>
    <scope>NUCLEOTIDE SEQUENCE</scope>
</reference>
<accession>A0A8S4FVK3</accession>
<evidence type="ECO:0000313" key="3">
    <source>
        <dbReference type="Proteomes" id="UP000653454"/>
    </source>
</evidence>
<keyword evidence="3" id="KW-1185">Reference proteome</keyword>
<comment type="caution">
    <text evidence="2">The sequence shown here is derived from an EMBL/GenBank/DDBJ whole genome shotgun (WGS) entry which is preliminary data.</text>
</comment>
<dbReference type="AlphaFoldDB" id="A0A8S4FVK3"/>
<evidence type="ECO:0000256" key="1">
    <source>
        <dbReference type="SAM" id="MobiDB-lite"/>
    </source>
</evidence>
<evidence type="ECO:0000313" key="2">
    <source>
        <dbReference type="EMBL" id="CAG9132675.1"/>
    </source>
</evidence>
<feature type="region of interest" description="Disordered" evidence="1">
    <location>
        <begin position="151"/>
        <end position="173"/>
    </location>
</feature>
<dbReference type="EMBL" id="CAJHNJ030000052">
    <property type="protein sequence ID" value="CAG9132675.1"/>
    <property type="molecule type" value="Genomic_DNA"/>
</dbReference>
<dbReference type="Proteomes" id="UP000653454">
    <property type="component" value="Unassembled WGS sequence"/>
</dbReference>
<name>A0A8S4FVK3_PLUXY</name>
<protein>
    <submittedName>
        <fullName evidence="2">(diamondback moth) hypothetical protein</fullName>
    </submittedName>
</protein>
<gene>
    <name evidence="2" type="ORF">PLXY2_LOCUS10948</name>
</gene>
<sequence>MARKIVINEFLTFIQNKIDVLDELSIVQICATNFTEAEIETGKTTLFDCLPDGNRCVTRKGDEKNKKNIKDVIKLFNATAPELQPIFVAQDLNRLPPVSFDHVDVTRLLKDLVLLKNELHSLRNDTISKSEMTLFETKVYTDINNLRSCTTMPEMQTDTPNRQYSKPRPRLQQREDCKTKLNESTKNNVNSGRLSQSSPIASAEIRAEPVHTPTYRDIALRPAQTQAKPTRRTAVNKHDDSFILVERKKRSKPKNSNMIGTAQMSTKIQVADMTSAIYVSRLKKSSTVEHLKEHISDMGEQCVNVELLQQKQETNFNSFKVTVPRSKLNTYLSAEFWPEGVMYRRFREASGTAKTAK</sequence>
<proteinExistence type="predicted"/>
<organism evidence="2 3">
    <name type="scientific">Plutella xylostella</name>
    <name type="common">Diamondback moth</name>
    <name type="synonym">Plutella maculipennis</name>
    <dbReference type="NCBI Taxonomy" id="51655"/>
    <lineage>
        <taxon>Eukaryota</taxon>
        <taxon>Metazoa</taxon>
        <taxon>Ecdysozoa</taxon>
        <taxon>Arthropoda</taxon>
        <taxon>Hexapoda</taxon>
        <taxon>Insecta</taxon>
        <taxon>Pterygota</taxon>
        <taxon>Neoptera</taxon>
        <taxon>Endopterygota</taxon>
        <taxon>Lepidoptera</taxon>
        <taxon>Glossata</taxon>
        <taxon>Ditrysia</taxon>
        <taxon>Yponomeutoidea</taxon>
        <taxon>Plutellidae</taxon>
        <taxon>Plutella</taxon>
    </lineage>
</organism>